<dbReference type="HOGENOM" id="CLU_2114622_0_0_1"/>
<dbReference type="EMBL" id="KK365130">
    <property type="protein sequence ID" value="KCZ82350.1"/>
    <property type="molecule type" value="Genomic_DNA"/>
</dbReference>
<sequence>MILEDKKKFIKCLNMIENDYFITFIHVVNNINRRRKYCSNNMKNNIYYDLEDDILYNTMNTYLINEVITNDICEDLNVIFKDYEEMKMKLLKLYNIDGLKTVSRFRDHDISYEMR</sequence>
<reference evidence="2" key="1">
    <citation type="submission" date="2013-02" db="EMBL/GenBank/DDBJ databases">
        <authorList>
            <consortium name="The Broad Institute Genome Sequencing Platform"/>
            <person name="Cuomo C."/>
            <person name="Becnel J."/>
            <person name="Sanscrainte N."/>
            <person name="Walker B."/>
            <person name="Young S.K."/>
            <person name="Zeng Q."/>
            <person name="Gargeya S."/>
            <person name="Fitzgerald M."/>
            <person name="Haas B."/>
            <person name="Abouelleil A."/>
            <person name="Alvarado L."/>
            <person name="Arachchi H.M."/>
            <person name="Berlin A.M."/>
            <person name="Chapman S.B."/>
            <person name="Dewar J."/>
            <person name="Goldberg J."/>
            <person name="Griggs A."/>
            <person name="Gujja S."/>
            <person name="Hansen M."/>
            <person name="Howarth C."/>
            <person name="Imamovic A."/>
            <person name="Larimer J."/>
            <person name="McCowan C."/>
            <person name="Murphy C."/>
            <person name="Neiman D."/>
            <person name="Pearson M."/>
            <person name="Priest M."/>
            <person name="Roberts A."/>
            <person name="Saif S."/>
            <person name="Shea T."/>
            <person name="Sisk P."/>
            <person name="Sykes S."/>
            <person name="Wortman J."/>
            <person name="Nusbaum C."/>
            <person name="Birren B."/>
        </authorList>
    </citation>
    <scope>NUCLEOTIDE SEQUENCE [LARGE SCALE GENOMIC DNA]</scope>
    <source>
        <strain evidence="2">PRA339</strain>
    </source>
</reference>
<reference evidence="1 2" key="2">
    <citation type="submission" date="2014-03" db="EMBL/GenBank/DDBJ databases">
        <title>The Genome Sequence of Anncaliia algerae insect isolate PRA339.</title>
        <authorList>
            <consortium name="The Broad Institute Genome Sequencing Platform"/>
            <consortium name="The Broad Institute Genome Sequencing Center for Infectious Disease"/>
            <person name="Cuomo C."/>
            <person name="Becnel J."/>
            <person name="Sanscrainte N."/>
            <person name="Walker B."/>
            <person name="Young S.K."/>
            <person name="Zeng Q."/>
            <person name="Gargeya S."/>
            <person name="Fitzgerald M."/>
            <person name="Haas B."/>
            <person name="Abouelleil A."/>
            <person name="Alvarado L."/>
            <person name="Arachchi H.M."/>
            <person name="Berlin A.M."/>
            <person name="Chapman S.B."/>
            <person name="Dewar J."/>
            <person name="Goldberg J."/>
            <person name="Griggs A."/>
            <person name="Gujja S."/>
            <person name="Hansen M."/>
            <person name="Howarth C."/>
            <person name="Imamovic A."/>
            <person name="Larimer J."/>
            <person name="McCowan C."/>
            <person name="Murphy C."/>
            <person name="Neiman D."/>
            <person name="Pearson M."/>
            <person name="Priest M."/>
            <person name="Roberts A."/>
            <person name="Saif S."/>
            <person name="Shea T."/>
            <person name="Sisk P."/>
            <person name="Sykes S."/>
            <person name="Wortman J."/>
            <person name="Nusbaum C."/>
            <person name="Birren B."/>
        </authorList>
    </citation>
    <scope>NUCLEOTIDE SEQUENCE [LARGE SCALE GENOMIC DNA]</scope>
    <source>
        <strain evidence="1 2">PRA339</strain>
    </source>
</reference>
<dbReference type="VEuPathDB" id="MicrosporidiaDB:H312_00008"/>
<dbReference type="AlphaFoldDB" id="A0A059F565"/>
<dbReference type="Proteomes" id="UP000030655">
    <property type="component" value="Unassembled WGS sequence"/>
</dbReference>
<keyword evidence="2" id="KW-1185">Reference proteome</keyword>
<feature type="non-terminal residue" evidence="1">
    <location>
        <position position="115"/>
    </location>
</feature>
<protein>
    <submittedName>
        <fullName evidence="1">Uncharacterized protein</fullName>
    </submittedName>
</protein>
<evidence type="ECO:0000313" key="2">
    <source>
        <dbReference type="Proteomes" id="UP000030655"/>
    </source>
</evidence>
<name>A0A059F565_9MICR</name>
<evidence type="ECO:0000313" key="1">
    <source>
        <dbReference type="EMBL" id="KCZ82350.1"/>
    </source>
</evidence>
<accession>A0A059F565</accession>
<dbReference type="OrthoDB" id="10443455at2759"/>
<organism evidence="1 2">
    <name type="scientific">Anncaliia algerae PRA339</name>
    <dbReference type="NCBI Taxonomy" id="1288291"/>
    <lineage>
        <taxon>Eukaryota</taxon>
        <taxon>Fungi</taxon>
        <taxon>Fungi incertae sedis</taxon>
        <taxon>Microsporidia</taxon>
        <taxon>Tubulinosematoidea</taxon>
        <taxon>Tubulinosematidae</taxon>
        <taxon>Anncaliia</taxon>
    </lineage>
</organism>
<gene>
    <name evidence="1" type="ORF">H312_00008</name>
</gene>
<proteinExistence type="predicted"/>